<dbReference type="KEGG" id="mae:Maeo_0171"/>
<feature type="binding site" description="in other chain" evidence="15">
    <location>
        <position position="92"/>
    </location>
    <ligand>
        <name>beta-D-fructose 1,6-bisphosphate</name>
        <dbReference type="ChEBI" id="CHEBI:32966"/>
        <note>ligand shared between dimeric partners</note>
    </ligand>
</feature>
<feature type="binding site" description="in other chain" evidence="15">
    <location>
        <position position="21"/>
    </location>
    <ligand>
        <name>beta-D-fructose 1,6-bisphosphate</name>
        <dbReference type="ChEBI" id="CHEBI:32966"/>
        <note>ligand shared between dimeric partners</note>
    </ligand>
</feature>
<feature type="active site" description="Proton acceptor; for FBP phosphatase activity" evidence="15">
    <location>
        <position position="14"/>
    </location>
</feature>
<proteinExistence type="inferred from homology"/>
<keyword evidence="14 15" id="KW-0119">Carbohydrate metabolism</keyword>
<evidence type="ECO:0000256" key="2">
    <source>
        <dbReference type="ARBA" id="ARBA00001946"/>
    </source>
</evidence>
<feature type="active site" description="Schiff-base intermediate with DHAP; for FBP aldolase activity" evidence="15">
    <location>
        <position position="233"/>
    </location>
</feature>
<feature type="binding site" evidence="15">
    <location>
        <position position="54"/>
    </location>
    <ligand>
        <name>Mg(2+)</name>
        <dbReference type="ChEBI" id="CHEBI:18420"/>
        <label>1</label>
    </ligand>
</feature>
<dbReference type="GeneID" id="5326356"/>
<comment type="domain">
    <text evidence="15">Consists of a single catalytic domain, but remodels its active-site architecture via a large structural change to exhibit dual activities.</text>
</comment>
<keyword evidence="17" id="KW-1185">Reference proteome</keyword>
<feature type="binding site" evidence="15">
    <location>
        <begin position="243"/>
        <end position="244"/>
    </location>
    <ligand>
        <name>beta-D-fructose 1,6-bisphosphate</name>
        <dbReference type="ChEBI" id="CHEBI:32966"/>
        <note>ligand shared between dimeric partners</note>
    </ligand>
</feature>
<evidence type="ECO:0000256" key="3">
    <source>
        <dbReference type="ARBA" id="ARBA00004742"/>
    </source>
</evidence>
<dbReference type="AlphaFoldDB" id="A6UTE1"/>
<feature type="active site" description="Proton donor/acceptor; for FBP aldolase activity" evidence="15">
    <location>
        <position position="230"/>
    </location>
</feature>
<feature type="binding site" description="in other chain" evidence="15">
    <location>
        <begin position="105"/>
        <end position="106"/>
    </location>
    <ligand>
        <name>beta-D-fructose 1,6-bisphosphate</name>
        <dbReference type="ChEBI" id="CHEBI:32966"/>
        <note>ligand shared between dimeric partners</note>
    </ligand>
</feature>
<dbReference type="GeneID" id="75305599"/>
<comment type="catalytic activity">
    <reaction evidence="15">
        <text>beta-D-fructose 1,6-bisphosphate = D-glyceraldehyde 3-phosphate + dihydroxyacetone phosphate</text>
        <dbReference type="Rhea" id="RHEA:14729"/>
        <dbReference type="ChEBI" id="CHEBI:32966"/>
        <dbReference type="ChEBI" id="CHEBI:57642"/>
        <dbReference type="ChEBI" id="CHEBI:59776"/>
        <dbReference type="EC" id="4.1.2.13"/>
    </reaction>
</comment>
<dbReference type="STRING" id="419665.Maeo_0171"/>
<evidence type="ECO:0000256" key="13">
    <source>
        <dbReference type="ARBA" id="ARBA00023270"/>
    </source>
</evidence>
<dbReference type="UniPathway" id="UPA00138"/>
<dbReference type="GO" id="GO:0006094">
    <property type="term" value="P:gluconeogenesis"/>
    <property type="evidence" value="ECO:0007669"/>
    <property type="project" value="UniProtKB-UniRule"/>
</dbReference>
<evidence type="ECO:0000256" key="8">
    <source>
        <dbReference type="ARBA" id="ARBA00022432"/>
    </source>
</evidence>
<dbReference type="PANTHER" id="PTHR38341">
    <property type="entry name" value="FRUCTOSE-1,6-BISPHOSPHATE ALDOLASE/PHOSPHATASE"/>
    <property type="match status" value="1"/>
</dbReference>
<keyword evidence="9 15" id="KW-0479">Metal-binding</keyword>
<comment type="cofactor">
    <cofactor evidence="2 15">
        <name>Mg(2+)</name>
        <dbReference type="ChEBI" id="CHEBI:18420"/>
    </cofactor>
</comment>
<dbReference type="GO" id="GO:0000287">
    <property type="term" value="F:magnesium ion binding"/>
    <property type="evidence" value="ECO:0007669"/>
    <property type="project" value="UniProtKB-UniRule"/>
</dbReference>
<keyword evidence="10 15" id="KW-0378">Hydrolase</keyword>
<evidence type="ECO:0000256" key="15">
    <source>
        <dbReference type="HAMAP-Rule" id="MF_02067"/>
    </source>
</evidence>
<feature type="binding site" evidence="15">
    <location>
        <position position="234"/>
    </location>
    <ligand>
        <name>Mg(2+)</name>
        <dbReference type="ChEBI" id="CHEBI:18420"/>
        <label>4</label>
    </ligand>
</feature>
<feature type="binding site" evidence="15">
    <location>
        <position position="55"/>
    </location>
    <ligand>
        <name>Mg(2+)</name>
        <dbReference type="ChEBI" id="CHEBI:18420"/>
        <label>2</label>
    </ligand>
</feature>
<comment type="pathway">
    <text evidence="3 15">Carbohydrate biosynthesis; gluconeogenesis.</text>
</comment>
<comment type="similarity">
    <text evidence="4 15">Belongs to the FBP aldolase/phosphatase family.</text>
</comment>
<feature type="binding site" description="in other chain" evidence="15">
    <location>
        <position position="134"/>
    </location>
    <ligand>
        <name>beta-D-fructose 1,6-bisphosphate</name>
        <dbReference type="ChEBI" id="CHEBI:32966"/>
        <note>ligand shared between dimeric partners</note>
    </ligand>
</feature>
<dbReference type="HAMAP" id="MF_02067">
    <property type="entry name" value="FBP_aldolase_phosphatase"/>
    <property type="match status" value="1"/>
</dbReference>
<accession>A6UTE1</accession>
<feature type="binding site" evidence="15">
    <location>
        <position position="234"/>
    </location>
    <ligand>
        <name>Mg(2+)</name>
        <dbReference type="ChEBI" id="CHEBI:18420"/>
        <label>3</label>
    </ligand>
</feature>
<feature type="binding site" evidence="15">
    <location>
        <position position="235"/>
    </location>
    <ligand>
        <name>Mg(2+)</name>
        <dbReference type="ChEBI" id="CHEBI:18420"/>
        <label>2</label>
    </ligand>
</feature>
<name>A6UTE1_META3</name>
<evidence type="ECO:0000256" key="10">
    <source>
        <dbReference type="ARBA" id="ARBA00022801"/>
    </source>
</evidence>
<dbReference type="OrthoDB" id="5829at2157"/>
<dbReference type="EMBL" id="CP000743">
    <property type="protein sequence ID" value="ABR55763.1"/>
    <property type="molecule type" value="Genomic_DNA"/>
</dbReference>
<keyword evidence="8 15" id="KW-0312">Gluconeogenesis</keyword>
<feature type="binding site" evidence="15">
    <location>
        <position position="96"/>
    </location>
    <ligand>
        <name>Mg(2+)</name>
        <dbReference type="ChEBI" id="CHEBI:18420"/>
        <label>1</label>
    </ligand>
</feature>
<protein>
    <recommendedName>
        <fullName evidence="7 15">Fructose-1,6-bisphosphate aldolase/phosphatase</fullName>
        <shortName evidence="15">FBP A/P</shortName>
        <shortName evidence="15">FBP aldolase/phosphatase</shortName>
        <ecNumber evidence="6 15">3.1.3.11</ecNumber>
        <ecNumber evidence="15">4.1.2.13</ecNumber>
    </recommendedName>
</protein>
<dbReference type="EC" id="4.1.2.13" evidence="15"/>
<feature type="binding site" evidence="15">
    <location>
        <position position="21"/>
    </location>
    <ligand>
        <name>dihydroxyacetone phosphate</name>
        <dbReference type="ChEBI" id="CHEBI:57642"/>
    </ligand>
</feature>
<feature type="binding site" evidence="15">
    <location>
        <position position="133"/>
    </location>
    <ligand>
        <name>Mg(2+)</name>
        <dbReference type="ChEBI" id="CHEBI:18420"/>
        <label>2</label>
    </ligand>
</feature>
<dbReference type="PIRSF" id="PIRSF015647">
    <property type="entry name" value="FBPtase_archl"/>
    <property type="match status" value="1"/>
</dbReference>
<evidence type="ECO:0000256" key="4">
    <source>
        <dbReference type="ARBA" id="ARBA00010693"/>
    </source>
</evidence>
<gene>
    <name evidence="15" type="primary">fbp</name>
    <name evidence="16" type="ordered locus">Maeo_0171</name>
</gene>
<dbReference type="GO" id="GO:0004332">
    <property type="term" value="F:fructose-bisphosphate aldolase activity"/>
    <property type="evidence" value="ECO:0007669"/>
    <property type="project" value="UniProtKB-UniRule"/>
</dbReference>
<feature type="binding site" evidence="15">
    <location>
        <position position="288"/>
    </location>
    <ligand>
        <name>dihydroxyacetone phosphate</name>
        <dbReference type="ChEBI" id="CHEBI:57642"/>
    </ligand>
</feature>
<feature type="binding site" evidence="15">
    <location>
        <position position="14"/>
    </location>
    <ligand>
        <name>Mg(2+)</name>
        <dbReference type="ChEBI" id="CHEBI:18420"/>
        <label>1</label>
    </ligand>
</feature>
<reference evidence="16" key="1">
    <citation type="submission" date="2007-06" db="EMBL/GenBank/DDBJ databases">
        <title>Complete sequence of Methanococcus aeolicus Nankai-3.</title>
        <authorList>
            <consortium name="US DOE Joint Genome Institute"/>
            <person name="Copeland A."/>
            <person name="Lucas S."/>
            <person name="Lapidus A."/>
            <person name="Barry K."/>
            <person name="Glavina del Rio T."/>
            <person name="Dalin E."/>
            <person name="Tice H."/>
            <person name="Pitluck S."/>
            <person name="Chain P."/>
            <person name="Malfatti S."/>
            <person name="Shin M."/>
            <person name="Vergez L."/>
            <person name="Schmutz J."/>
            <person name="Larimer F."/>
            <person name="Land M."/>
            <person name="Hauser L."/>
            <person name="Kyrpides N."/>
            <person name="Lykidis A."/>
            <person name="Sieprawska-Lupa M."/>
            <person name="Whitman W.B."/>
            <person name="Richardson P."/>
        </authorList>
    </citation>
    <scope>NUCLEOTIDE SEQUENCE [LARGE SCALE GENOMIC DNA]</scope>
    <source>
        <strain evidence="16">Nankai-3</strain>
    </source>
</reference>
<feature type="binding site" evidence="15">
    <location>
        <position position="235"/>
    </location>
    <ligand>
        <name>Mg(2+)</name>
        <dbReference type="ChEBI" id="CHEBI:18420"/>
        <label>3</label>
    </ligand>
</feature>
<dbReference type="GO" id="GO:0042132">
    <property type="term" value="F:fructose 1,6-bisphosphate 1-phosphatase activity"/>
    <property type="evidence" value="ECO:0007669"/>
    <property type="project" value="UniProtKB-UniRule"/>
</dbReference>
<feature type="binding site" evidence="15">
    <location>
        <position position="267"/>
    </location>
    <ligand>
        <name>dihydroxyacetone phosphate</name>
        <dbReference type="ChEBI" id="CHEBI:57642"/>
    </ligand>
</feature>
<evidence type="ECO:0000313" key="16">
    <source>
        <dbReference type="EMBL" id="ABR55763.1"/>
    </source>
</evidence>
<evidence type="ECO:0000256" key="14">
    <source>
        <dbReference type="ARBA" id="ARBA00023277"/>
    </source>
</evidence>
<evidence type="ECO:0000256" key="5">
    <source>
        <dbReference type="ARBA" id="ARBA00011820"/>
    </source>
</evidence>
<feature type="binding site" description="in other chain" evidence="15">
    <location>
        <position position="349"/>
    </location>
    <ligand>
        <name>beta-D-fructose 1,6-bisphosphate</name>
        <dbReference type="ChEBI" id="CHEBI:32966"/>
        <note>ligand shared between dimeric partners</note>
    </ligand>
</feature>
<evidence type="ECO:0000256" key="9">
    <source>
        <dbReference type="ARBA" id="ARBA00022723"/>
    </source>
</evidence>
<dbReference type="PANTHER" id="PTHR38341:SF1">
    <property type="entry name" value="FRUCTOSE-1,6-BISPHOSPHATE ALDOLASE_PHOSPHATASE"/>
    <property type="match status" value="1"/>
</dbReference>
<feature type="binding site" evidence="15">
    <location>
        <position position="233"/>
    </location>
    <ligand>
        <name>Mg(2+)</name>
        <dbReference type="ChEBI" id="CHEBI:18420"/>
        <label>3</label>
    </ligand>
</feature>
<dbReference type="InterPro" id="IPR002803">
    <property type="entry name" value="FBPase_V"/>
</dbReference>
<dbReference type="RefSeq" id="WP_011972895.1">
    <property type="nucleotide sequence ID" value="NC_009635.1"/>
</dbReference>
<evidence type="ECO:0000256" key="12">
    <source>
        <dbReference type="ARBA" id="ARBA00023239"/>
    </source>
</evidence>
<feature type="binding site" description="in other chain" evidence="15">
    <location>
        <position position="267"/>
    </location>
    <ligand>
        <name>beta-D-fructose 1,6-bisphosphate</name>
        <dbReference type="ChEBI" id="CHEBI:32966"/>
        <note>ligand shared between dimeric partners</note>
    </ligand>
</feature>
<evidence type="ECO:0000256" key="1">
    <source>
        <dbReference type="ARBA" id="ARBA00001273"/>
    </source>
</evidence>
<evidence type="ECO:0000313" key="17">
    <source>
        <dbReference type="Proteomes" id="UP000001106"/>
    </source>
</evidence>
<comment type="subunit">
    <text evidence="5 15">Homooctamer; dimer of tetramers.</text>
</comment>
<dbReference type="InterPro" id="IPR036076">
    <property type="entry name" value="FBPase_V_sf"/>
</dbReference>
<evidence type="ECO:0000256" key="11">
    <source>
        <dbReference type="ARBA" id="ARBA00022842"/>
    </source>
</evidence>
<dbReference type="Proteomes" id="UP000001106">
    <property type="component" value="Chromosome"/>
</dbReference>
<comment type="catalytic activity">
    <reaction evidence="1 15">
        <text>beta-D-fructose 1,6-bisphosphate + H2O = beta-D-fructose 6-phosphate + phosphate</text>
        <dbReference type="Rhea" id="RHEA:11064"/>
        <dbReference type="ChEBI" id="CHEBI:15377"/>
        <dbReference type="ChEBI" id="CHEBI:32966"/>
        <dbReference type="ChEBI" id="CHEBI:43474"/>
        <dbReference type="ChEBI" id="CHEBI:57634"/>
        <dbReference type="EC" id="3.1.3.11"/>
    </reaction>
</comment>
<dbReference type="HOGENOM" id="CLU_041630_0_0_2"/>
<evidence type="ECO:0000256" key="7">
    <source>
        <dbReference type="ARBA" id="ARBA00018635"/>
    </source>
</evidence>
<keyword evidence="13 15" id="KW-0704">Schiff base</keyword>
<dbReference type="eggNOG" id="arCOG04180">
    <property type="taxonomic scope" value="Archaea"/>
</dbReference>
<feature type="binding site" evidence="15">
    <location>
        <position position="134"/>
    </location>
    <ligand>
        <name>dihydroxyacetone phosphate</name>
        <dbReference type="ChEBI" id="CHEBI:57642"/>
    </ligand>
</feature>
<feature type="binding site" description="in other chain" evidence="15">
    <location>
        <position position="288"/>
    </location>
    <ligand>
        <name>beta-D-fructose 1,6-bisphosphate</name>
        <dbReference type="ChEBI" id="CHEBI:32966"/>
        <note>ligand shared between dimeric partners</note>
    </ligand>
</feature>
<comment type="function">
    <text evidence="15">Catalyzes two subsequent steps in gluconeogenesis: the aldol condensation of dihydroxyacetone phosphate (DHAP) and glyceraldehyde-3-phosphate (GA3P) to fructose-1,6-bisphosphate (FBP), and the dephosphorylation of FBP to fructose-6-phosphate (F6P).</text>
</comment>
<keyword evidence="12 15" id="KW-0456">Lyase</keyword>
<feature type="binding site" evidence="15">
    <location>
        <position position="21"/>
    </location>
    <ligand>
        <name>Mg(2+)</name>
        <dbReference type="ChEBI" id="CHEBI:18420"/>
        <label>1</label>
    </ligand>
</feature>
<dbReference type="NCBIfam" id="NF041126">
    <property type="entry name" value="FBP_aldo_phos"/>
    <property type="match status" value="1"/>
</dbReference>
<sequence>MNGEKITLSVIKADVGGLCGHTSAPEELMDACEFVLEEALDELIIDYYVTKCGDDVDLIMTHQKGTDNKEIHGLAWSAFEEATEVAKELKLYGAGQDLLSEGFTGNVKGMGPGCAEMEFVERPSEPVIVFCSDKTDPAAFNLPFYRMFADPFNTPGLVYDKKMQTGFDFDVLDIYQNKKILLNTPKETYQLLALIGNLETYSVKSVYRARDGEIAATCSADKLSKVGGKYVGKDDPVAIVRPQSGMPSVGEILEAFAKPHMVPGWMRGCHWGPLMPVGEDDANPTRFDGPPRIFALGFQLSKGRLVGPNDFFADVGFDSARKKALEMADMIREMGPFQPHRLSESMMEYSSIKKVLADLEDRFVPNEKHEVVDKLTYDVEDQS</sequence>
<dbReference type="SUPFAM" id="SSF111249">
    <property type="entry name" value="Sulfolobus fructose-1,6-bisphosphatase-like"/>
    <property type="match status" value="1"/>
</dbReference>
<dbReference type="Pfam" id="PF01950">
    <property type="entry name" value="FBPase_3"/>
    <property type="match status" value="1"/>
</dbReference>
<organism evidence="16 17">
    <name type="scientific">Methanococcus aeolicus (strain ATCC BAA-1280 / DSM 17508 / OCM 812 / Nankai-3)</name>
    <dbReference type="NCBI Taxonomy" id="419665"/>
    <lineage>
        <taxon>Archaea</taxon>
        <taxon>Methanobacteriati</taxon>
        <taxon>Methanobacteriota</taxon>
        <taxon>Methanomada group</taxon>
        <taxon>Methanococci</taxon>
        <taxon>Methanococcales</taxon>
        <taxon>Methanococcaceae</taxon>
        <taxon>Methanococcus</taxon>
    </lineage>
</organism>
<feature type="binding site" evidence="15">
    <location>
        <position position="54"/>
    </location>
    <ligand>
        <name>Mg(2+)</name>
        <dbReference type="ChEBI" id="CHEBI:18420"/>
        <label>2</label>
    </ligand>
</feature>
<keyword evidence="11 15" id="KW-0460">Magnesium</keyword>
<evidence type="ECO:0000256" key="6">
    <source>
        <dbReference type="ARBA" id="ARBA00013093"/>
    </source>
</evidence>
<dbReference type="EC" id="3.1.3.11" evidence="6 15"/>